<dbReference type="Proteomes" id="UP000801492">
    <property type="component" value="Unassembled WGS sequence"/>
</dbReference>
<accession>A0A8K0CHF3</accession>
<evidence type="ECO:0000313" key="1">
    <source>
        <dbReference type="EMBL" id="KAF2887438.1"/>
    </source>
</evidence>
<gene>
    <name evidence="1" type="ORF">ILUMI_18735</name>
</gene>
<sequence length="301" mass="34175">MLLEIKCPKRKQQQRSRYLNLLFSSEWEITKGPPSVLTADEENTFVRWITTCSKKGFPRRRLNLISSVKNYLETQDVIETAITPHTLQNGFRACLFPWNPDAIDLTKCLGKRPATRSVAESPIVSTPTLTFEQFSDFCGVDMLNQLRQQPSEQDNSSHEAVWRRVLGFFTGSCLTSVAHYSPFSPDRGTELEDQLPTLEEANSSNEFLPIIKNNDCSVQEPDEELTAVLCRCTNQAESSNDNFTTDYLKDYKAPDNIICLLSTSKAPSAENIIFQDIEIKVTEDNIQEEHISPDDILENKI</sequence>
<protein>
    <submittedName>
        <fullName evidence="1">Uncharacterized protein</fullName>
    </submittedName>
</protein>
<evidence type="ECO:0000313" key="2">
    <source>
        <dbReference type="Proteomes" id="UP000801492"/>
    </source>
</evidence>
<keyword evidence="2" id="KW-1185">Reference proteome</keyword>
<comment type="caution">
    <text evidence="1">The sequence shown here is derived from an EMBL/GenBank/DDBJ whole genome shotgun (WGS) entry which is preliminary data.</text>
</comment>
<reference evidence="1" key="1">
    <citation type="submission" date="2019-08" db="EMBL/GenBank/DDBJ databases">
        <title>The genome of the North American firefly Photinus pyralis.</title>
        <authorList>
            <consortium name="Photinus pyralis genome working group"/>
            <person name="Fallon T.R."/>
            <person name="Sander Lower S.E."/>
            <person name="Weng J.-K."/>
        </authorList>
    </citation>
    <scope>NUCLEOTIDE SEQUENCE</scope>
    <source>
        <strain evidence="1">TRF0915ILg1</strain>
        <tissue evidence="1">Whole body</tissue>
    </source>
</reference>
<organism evidence="1 2">
    <name type="scientific">Ignelater luminosus</name>
    <name type="common">Cucubano</name>
    <name type="synonym">Pyrophorus luminosus</name>
    <dbReference type="NCBI Taxonomy" id="2038154"/>
    <lineage>
        <taxon>Eukaryota</taxon>
        <taxon>Metazoa</taxon>
        <taxon>Ecdysozoa</taxon>
        <taxon>Arthropoda</taxon>
        <taxon>Hexapoda</taxon>
        <taxon>Insecta</taxon>
        <taxon>Pterygota</taxon>
        <taxon>Neoptera</taxon>
        <taxon>Endopterygota</taxon>
        <taxon>Coleoptera</taxon>
        <taxon>Polyphaga</taxon>
        <taxon>Elateriformia</taxon>
        <taxon>Elateroidea</taxon>
        <taxon>Elateridae</taxon>
        <taxon>Agrypninae</taxon>
        <taxon>Pyrophorini</taxon>
        <taxon>Ignelater</taxon>
    </lineage>
</organism>
<proteinExistence type="predicted"/>
<name>A0A8K0CHF3_IGNLU</name>
<dbReference type="EMBL" id="VTPC01083501">
    <property type="protein sequence ID" value="KAF2887438.1"/>
    <property type="molecule type" value="Genomic_DNA"/>
</dbReference>
<dbReference type="AlphaFoldDB" id="A0A8K0CHF3"/>